<dbReference type="OrthoDB" id="9808930at2"/>
<protein>
    <recommendedName>
        <fullName evidence="8">DUF4870 domain-containing protein</fullName>
    </recommendedName>
</protein>
<dbReference type="EMBL" id="FQYY01000002">
    <property type="protein sequence ID" value="SHI56406.1"/>
    <property type="molecule type" value="Genomic_DNA"/>
</dbReference>
<evidence type="ECO:0000256" key="2">
    <source>
        <dbReference type="ARBA" id="ARBA00022692"/>
    </source>
</evidence>
<reference evidence="6 7" key="1">
    <citation type="submission" date="2016-11" db="EMBL/GenBank/DDBJ databases">
        <authorList>
            <person name="Jaros S."/>
            <person name="Januszkiewicz K."/>
            <person name="Wedrychowicz H."/>
        </authorList>
    </citation>
    <scope>NUCLEOTIDE SEQUENCE [LARGE SCALE GENOMIC DNA]</scope>
    <source>
        <strain evidence="6 7">DSM 21425</strain>
    </source>
</reference>
<accession>A0A1M6C5X3</accession>
<evidence type="ECO:0000256" key="1">
    <source>
        <dbReference type="ARBA" id="ARBA00004141"/>
    </source>
</evidence>
<evidence type="ECO:0008006" key="8">
    <source>
        <dbReference type="Google" id="ProtNLM"/>
    </source>
</evidence>
<feature type="transmembrane region" description="Helical" evidence="5">
    <location>
        <begin position="108"/>
        <end position="130"/>
    </location>
</feature>
<dbReference type="InterPro" id="IPR019109">
    <property type="entry name" value="MamF_MmsF"/>
</dbReference>
<keyword evidence="7" id="KW-1185">Reference proteome</keyword>
<dbReference type="AlphaFoldDB" id="A0A1M6C5X3"/>
<gene>
    <name evidence="6" type="ORF">SAMN04488096_102382</name>
</gene>
<name>A0A1M6C5X3_9FLAO</name>
<dbReference type="RefSeq" id="WP_073148731.1">
    <property type="nucleotide sequence ID" value="NZ_FQYY01000002.1"/>
</dbReference>
<feature type="transmembrane region" description="Helical" evidence="5">
    <location>
        <begin position="12"/>
        <end position="37"/>
    </location>
</feature>
<dbReference type="STRING" id="579105.SAMN04488096_102382"/>
<organism evidence="6 7">
    <name type="scientific">Mesonia phycicola</name>
    <dbReference type="NCBI Taxonomy" id="579105"/>
    <lineage>
        <taxon>Bacteria</taxon>
        <taxon>Pseudomonadati</taxon>
        <taxon>Bacteroidota</taxon>
        <taxon>Flavobacteriia</taxon>
        <taxon>Flavobacteriales</taxon>
        <taxon>Flavobacteriaceae</taxon>
        <taxon>Mesonia</taxon>
    </lineage>
</organism>
<dbReference type="Proteomes" id="UP000184225">
    <property type="component" value="Unassembled WGS sequence"/>
</dbReference>
<dbReference type="Pfam" id="PF09685">
    <property type="entry name" value="MamF_MmsF"/>
    <property type="match status" value="1"/>
</dbReference>
<evidence type="ECO:0000313" key="6">
    <source>
        <dbReference type="EMBL" id="SHI56406.1"/>
    </source>
</evidence>
<sequence length="170" mass="19117">MQSINQKTIGAIAHLAAFSKYFIPFGNFIIPTCIWVIHKEKPYVSANAKRSINFQISLFLYASILICIAITGLVIMGLQLGNLEDLFYSTDSSFKISSHSTHLNTPTTLLACIIITLGIFLFFLEIYGAIKAAIQAREGKIYKYPFTINFIKLNKEELKDLTEENTQPTI</sequence>
<evidence type="ECO:0000256" key="3">
    <source>
        <dbReference type="ARBA" id="ARBA00022989"/>
    </source>
</evidence>
<feature type="transmembrane region" description="Helical" evidence="5">
    <location>
        <begin position="58"/>
        <end position="80"/>
    </location>
</feature>
<evidence type="ECO:0000256" key="4">
    <source>
        <dbReference type="ARBA" id="ARBA00023136"/>
    </source>
</evidence>
<keyword evidence="2 5" id="KW-0812">Transmembrane</keyword>
<evidence type="ECO:0000256" key="5">
    <source>
        <dbReference type="SAM" id="Phobius"/>
    </source>
</evidence>
<keyword evidence="4 5" id="KW-0472">Membrane</keyword>
<comment type="subcellular location">
    <subcellularLocation>
        <location evidence="1">Membrane</location>
        <topology evidence="1">Multi-pass membrane protein</topology>
    </subcellularLocation>
</comment>
<keyword evidence="3 5" id="KW-1133">Transmembrane helix</keyword>
<proteinExistence type="predicted"/>
<evidence type="ECO:0000313" key="7">
    <source>
        <dbReference type="Proteomes" id="UP000184225"/>
    </source>
</evidence>